<feature type="region of interest" description="Disordered" evidence="2">
    <location>
        <begin position="324"/>
        <end position="344"/>
    </location>
</feature>
<sequence>MLLFDSLVERVSAQVSAQLGPDVKPVVGAAGDTVATAAGDSVAQTAGQSVVTQSDTDVSATDEALIDVKPLITDPSLQSLAATLSTQTEDTDSGEPVMANIAAPLIGNNTVNHNRDEQSCDGTTPMDAIISNTDSQTITSHNDTITVEEVVIGEDNGVNSGQEFSAPAVDSADSDSTIIISDHNGEEVAKESVPAAIGLKRGRHSVGGHFRRRHKPLREYRGDDSNASDTTGHSGVDSGHPFAPFDGSLRDVSKRMASKTTGHSTTGRRSAATSITGAPDTSRSRSLTPRDGYESQHSVPPQSLLTVPLVSPFPVLSSANTHHSFSSATAGESPATTSSTATTSKTTTNASAHTVAYSEKRYKCDKCLQTYGRERHLKRHQKSQHGVREPYRCYGNGCERRYPTESRLAAHIRDKHRDRHY</sequence>
<accession>A0A7R9KTP9</accession>
<dbReference type="InterPro" id="IPR036236">
    <property type="entry name" value="Znf_C2H2_sf"/>
</dbReference>
<feature type="compositionally biased region" description="Low complexity" evidence="2">
    <location>
        <begin position="326"/>
        <end position="344"/>
    </location>
</feature>
<name>A0A7R9KTP9_9ACAR</name>
<feature type="region of interest" description="Disordered" evidence="2">
    <location>
        <begin position="199"/>
        <end position="300"/>
    </location>
</feature>
<keyword evidence="5" id="KW-1185">Reference proteome</keyword>
<evidence type="ECO:0000313" key="5">
    <source>
        <dbReference type="Proteomes" id="UP000759131"/>
    </source>
</evidence>
<dbReference type="Gene3D" id="3.30.160.60">
    <property type="entry name" value="Classic Zinc Finger"/>
    <property type="match status" value="1"/>
</dbReference>
<evidence type="ECO:0000256" key="2">
    <source>
        <dbReference type="SAM" id="MobiDB-lite"/>
    </source>
</evidence>
<dbReference type="PROSITE" id="PS00028">
    <property type="entry name" value="ZINC_FINGER_C2H2_1"/>
    <property type="match status" value="2"/>
</dbReference>
<feature type="non-terminal residue" evidence="4">
    <location>
        <position position="421"/>
    </location>
</feature>
<feature type="compositionally biased region" description="Polar residues" evidence="2">
    <location>
        <begin position="258"/>
        <end position="287"/>
    </location>
</feature>
<feature type="domain" description="C2H2-type" evidence="3">
    <location>
        <begin position="362"/>
        <end position="390"/>
    </location>
</feature>
<keyword evidence="1" id="KW-0479">Metal-binding</keyword>
<dbReference type="GO" id="GO:0008270">
    <property type="term" value="F:zinc ion binding"/>
    <property type="evidence" value="ECO:0007669"/>
    <property type="project" value="UniProtKB-KW"/>
</dbReference>
<dbReference type="SMART" id="SM00355">
    <property type="entry name" value="ZnF_C2H2"/>
    <property type="match status" value="2"/>
</dbReference>
<keyword evidence="1" id="KW-0862">Zinc</keyword>
<evidence type="ECO:0000313" key="4">
    <source>
        <dbReference type="EMBL" id="CAD7628058.1"/>
    </source>
</evidence>
<evidence type="ECO:0000259" key="3">
    <source>
        <dbReference type="PROSITE" id="PS50157"/>
    </source>
</evidence>
<dbReference type="OrthoDB" id="7722456at2759"/>
<reference evidence="4" key="1">
    <citation type="submission" date="2020-11" db="EMBL/GenBank/DDBJ databases">
        <authorList>
            <person name="Tran Van P."/>
        </authorList>
    </citation>
    <scope>NUCLEOTIDE SEQUENCE</scope>
</reference>
<organism evidence="4">
    <name type="scientific">Medioppia subpectinata</name>
    <dbReference type="NCBI Taxonomy" id="1979941"/>
    <lineage>
        <taxon>Eukaryota</taxon>
        <taxon>Metazoa</taxon>
        <taxon>Ecdysozoa</taxon>
        <taxon>Arthropoda</taxon>
        <taxon>Chelicerata</taxon>
        <taxon>Arachnida</taxon>
        <taxon>Acari</taxon>
        <taxon>Acariformes</taxon>
        <taxon>Sarcoptiformes</taxon>
        <taxon>Oribatida</taxon>
        <taxon>Brachypylina</taxon>
        <taxon>Oppioidea</taxon>
        <taxon>Oppiidae</taxon>
        <taxon>Medioppia</taxon>
    </lineage>
</organism>
<dbReference type="SUPFAM" id="SSF57667">
    <property type="entry name" value="beta-beta-alpha zinc fingers"/>
    <property type="match status" value="1"/>
</dbReference>
<protein>
    <recommendedName>
        <fullName evidence="3">C2H2-type domain-containing protein</fullName>
    </recommendedName>
</protein>
<feature type="domain" description="C2H2-type" evidence="3">
    <location>
        <begin position="391"/>
        <end position="421"/>
    </location>
</feature>
<dbReference type="Proteomes" id="UP000759131">
    <property type="component" value="Unassembled WGS sequence"/>
</dbReference>
<evidence type="ECO:0000256" key="1">
    <source>
        <dbReference type="PROSITE-ProRule" id="PRU00042"/>
    </source>
</evidence>
<dbReference type="EMBL" id="CAJPIZ010005322">
    <property type="protein sequence ID" value="CAG2108488.1"/>
    <property type="molecule type" value="Genomic_DNA"/>
</dbReference>
<dbReference type="EMBL" id="OC859897">
    <property type="protein sequence ID" value="CAD7628058.1"/>
    <property type="molecule type" value="Genomic_DNA"/>
</dbReference>
<gene>
    <name evidence="4" type="ORF">OSB1V03_LOCUS8480</name>
</gene>
<keyword evidence="1" id="KW-0863">Zinc-finger</keyword>
<dbReference type="AlphaFoldDB" id="A0A7R9KTP9"/>
<proteinExistence type="predicted"/>
<feature type="compositionally biased region" description="Basic residues" evidence="2">
    <location>
        <begin position="200"/>
        <end position="216"/>
    </location>
</feature>
<dbReference type="PROSITE" id="PS50157">
    <property type="entry name" value="ZINC_FINGER_C2H2_2"/>
    <property type="match status" value="2"/>
</dbReference>
<dbReference type="InterPro" id="IPR013087">
    <property type="entry name" value="Znf_C2H2_type"/>
</dbReference>